<dbReference type="OrthoDB" id="6259957at2759"/>
<dbReference type="EMBL" id="KL596872">
    <property type="protein sequence ID" value="KER22939.1"/>
    <property type="molecule type" value="Genomic_DNA"/>
</dbReference>
<evidence type="ECO:0000313" key="1">
    <source>
        <dbReference type="EMBL" id="KER22939.1"/>
    </source>
</evidence>
<evidence type="ECO:0008006" key="3">
    <source>
        <dbReference type="Google" id="ProtNLM"/>
    </source>
</evidence>
<organism evidence="1 2">
    <name type="scientific">Opisthorchis viverrini</name>
    <name type="common">Southeast Asian liver fluke</name>
    <dbReference type="NCBI Taxonomy" id="6198"/>
    <lineage>
        <taxon>Eukaryota</taxon>
        <taxon>Metazoa</taxon>
        <taxon>Spiralia</taxon>
        <taxon>Lophotrochozoa</taxon>
        <taxon>Platyhelminthes</taxon>
        <taxon>Trematoda</taxon>
        <taxon>Digenea</taxon>
        <taxon>Opisthorchiida</taxon>
        <taxon>Opisthorchiata</taxon>
        <taxon>Opisthorchiidae</taxon>
        <taxon>Opisthorchis</taxon>
    </lineage>
</organism>
<accession>A0A075A669</accession>
<gene>
    <name evidence="1" type="ORF">T265_09069</name>
</gene>
<dbReference type="Proteomes" id="UP000054324">
    <property type="component" value="Unassembled WGS sequence"/>
</dbReference>
<keyword evidence="2" id="KW-1185">Reference proteome</keyword>
<dbReference type="KEGG" id="ovi:T265_09069"/>
<evidence type="ECO:0000313" key="2">
    <source>
        <dbReference type="Proteomes" id="UP000054324"/>
    </source>
</evidence>
<reference evidence="1 2" key="1">
    <citation type="submission" date="2013-11" db="EMBL/GenBank/DDBJ databases">
        <title>Opisthorchis viverrini - life in the bile duct.</title>
        <authorList>
            <person name="Young N.D."/>
            <person name="Nagarajan N."/>
            <person name="Lin S.J."/>
            <person name="Korhonen P.K."/>
            <person name="Jex A.R."/>
            <person name="Hall R.S."/>
            <person name="Safavi-Hemami H."/>
            <person name="Kaewkong W."/>
            <person name="Bertrand D."/>
            <person name="Gao S."/>
            <person name="Seet Q."/>
            <person name="Wongkham S."/>
            <person name="Teh B.T."/>
            <person name="Wongkham C."/>
            <person name="Intapan P.M."/>
            <person name="Maleewong W."/>
            <person name="Yang X."/>
            <person name="Hu M."/>
            <person name="Wang Z."/>
            <person name="Hofmann A."/>
            <person name="Sternberg P.W."/>
            <person name="Tan P."/>
            <person name="Wang J."/>
            <person name="Gasser R.B."/>
        </authorList>
    </citation>
    <scope>NUCLEOTIDE SEQUENCE [LARGE SCALE GENOMIC DNA]</scope>
</reference>
<name>A0A075A669_OPIVI</name>
<dbReference type="GeneID" id="20323248"/>
<sequence>MKLTTTEDKLPEVFRKLLVVELVVAIRRFGCRGTVKQEDKNPMVTLGISYRVGDPEAIQKILRDYMVLKHFSVSTTRYIDSVELKHRTNCVYQIPCAECLAKYIGQTAGQLHVRMAEHKRHVRLPPRNPIKLRKTRTRFSHFTSRT</sequence>
<proteinExistence type="predicted"/>
<dbReference type="RefSeq" id="XP_009173312.1">
    <property type="nucleotide sequence ID" value="XM_009175048.1"/>
</dbReference>
<dbReference type="CTD" id="20323248"/>
<protein>
    <recommendedName>
        <fullName evidence="3">C2H2-type domain-containing protein</fullName>
    </recommendedName>
</protein>
<dbReference type="AlphaFoldDB" id="A0A075A669"/>